<dbReference type="AlphaFoldDB" id="A0AAJ0DKP8"/>
<dbReference type="InterPro" id="IPR000845">
    <property type="entry name" value="Nucleoside_phosphorylase_d"/>
</dbReference>
<reference evidence="2" key="1">
    <citation type="submission" date="2016-11" db="EMBL/GenBank/DDBJ databases">
        <title>The genome sequence of Colletotrichum cuscutae.</title>
        <authorList>
            <person name="Baroncelli R."/>
        </authorList>
    </citation>
    <scope>NUCLEOTIDE SEQUENCE</scope>
    <source>
        <strain evidence="2">IMI 304802</strain>
    </source>
</reference>
<dbReference type="Proteomes" id="UP001239213">
    <property type="component" value="Unassembled WGS sequence"/>
</dbReference>
<accession>A0AAJ0DKP8</accession>
<gene>
    <name evidence="2" type="ORF">CCUS01_03403</name>
</gene>
<dbReference type="EMBL" id="MPDP01000046">
    <property type="protein sequence ID" value="KAK1489356.1"/>
    <property type="molecule type" value="Genomic_DNA"/>
</dbReference>
<name>A0AAJ0DKP8_9PEZI</name>
<sequence>MEIFTHTPEEHTMGESLRKYVYQRIHQDIKQPIWQKIRLTGSLQRDPPATRSLWETEKKPKPFNFQRPTATVIDDSTLELHCFPCPAFIQHYYSVIATYLQFEKRDVEIELILPAMLEAERILRQSNLQQLGPTDAVIFGEVHNLTQLVPDIRWGSQHLEGLFDWYTYRSAQGKSITLLGCREGLWGEAAGSLIRVLQEVSNTQYVFYIGKVGSLVEEFTANEWVATGNESFLGGASLSWNNPLQEAAEFSNMVVQGTHVSVPSPLCETKEWLQQQQRMCSWVDCESWHMAKAASEVGVKFGYLHIVSDNLVDEDNENLSNEDCDNTQNKREILYRAIEKVLRKFVENWGP</sequence>
<dbReference type="Gene3D" id="3.40.50.1580">
    <property type="entry name" value="Nucleoside phosphorylase domain"/>
    <property type="match status" value="1"/>
</dbReference>
<protein>
    <recommendedName>
        <fullName evidence="1">Nucleoside phosphorylase domain-containing protein</fullName>
    </recommendedName>
</protein>
<proteinExistence type="predicted"/>
<dbReference type="GO" id="GO:0003824">
    <property type="term" value="F:catalytic activity"/>
    <property type="evidence" value="ECO:0007669"/>
    <property type="project" value="InterPro"/>
</dbReference>
<dbReference type="Pfam" id="PF01048">
    <property type="entry name" value="PNP_UDP_1"/>
    <property type="match status" value="1"/>
</dbReference>
<organism evidence="2 3">
    <name type="scientific">Colletotrichum cuscutae</name>
    <dbReference type="NCBI Taxonomy" id="1209917"/>
    <lineage>
        <taxon>Eukaryota</taxon>
        <taxon>Fungi</taxon>
        <taxon>Dikarya</taxon>
        <taxon>Ascomycota</taxon>
        <taxon>Pezizomycotina</taxon>
        <taxon>Sordariomycetes</taxon>
        <taxon>Hypocreomycetidae</taxon>
        <taxon>Glomerellales</taxon>
        <taxon>Glomerellaceae</taxon>
        <taxon>Colletotrichum</taxon>
        <taxon>Colletotrichum acutatum species complex</taxon>
    </lineage>
</organism>
<evidence type="ECO:0000313" key="3">
    <source>
        <dbReference type="Proteomes" id="UP001239213"/>
    </source>
</evidence>
<comment type="caution">
    <text evidence="2">The sequence shown here is derived from an EMBL/GenBank/DDBJ whole genome shotgun (WGS) entry which is preliminary data.</text>
</comment>
<keyword evidence="3" id="KW-1185">Reference proteome</keyword>
<evidence type="ECO:0000313" key="2">
    <source>
        <dbReference type="EMBL" id="KAK1489356.1"/>
    </source>
</evidence>
<dbReference type="InterPro" id="IPR035994">
    <property type="entry name" value="Nucleoside_phosphorylase_sf"/>
</dbReference>
<dbReference type="GO" id="GO:0009116">
    <property type="term" value="P:nucleoside metabolic process"/>
    <property type="evidence" value="ECO:0007669"/>
    <property type="project" value="InterPro"/>
</dbReference>
<feature type="domain" description="Nucleoside phosphorylase" evidence="1">
    <location>
        <begin position="244"/>
        <end position="342"/>
    </location>
</feature>
<dbReference type="SUPFAM" id="SSF53167">
    <property type="entry name" value="Purine and uridine phosphorylases"/>
    <property type="match status" value="1"/>
</dbReference>
<evidence type="ECO:0000259" key="1">
    <source>
        <dbReference type="Pfam" id="PF01048"/>
    </source>
</evidence>